<organism evidence="3 4">
    <name type="scientific">Azotobacter chroococcum NCIMB 8003</name>
    <dbReference type="NCBI Taxonomy" id="1328314"/>
    <lineage>
        <taxon>Bacteria</taxon>
        <taxon>Pseudomonadati</taxon>
        <taxon>Pseudomonadota</taxon>
        <taxon>Gammaproteobacteria</taxon>
        <taxon>Pseudomonadales</taxon>
        <taxon>Pseudomonadaceae</taxon>
        <taxon>Azotobacter</taxon>
    </lineage>
</organism>
<evidence type="ECO:0000256" key="1">
    <source>
        <dbReference type="SAM" id="MobiDB-lite"/>
    </source>
</evidence>
<dbReference type="Proteomes" id="UP000068210">
    <property type="component" value="Chromosome"/>
</dbReference>
<feature type="signal peptide" evidence="2">
    <location>
        <begin position="1"/>
        <end position="16"/>
    </location>
</feature>
<feature type="compositionally biased region" description="Basic and acidic residues" evidence="1">
    <location>
        <begin position="101"/>
        <end position="135"/>
    </location>
</feature>
<dbReference type="HOGENOM" id="CLU_1881485_0_0_6"/>
<dbReference type="KEGG" id="acx:Achr_2280"/>
<name>A0A0C4WJ01_9GAMM</name>
<gene>
    <name evidence="3" type="ORF">Achr_2280</name>
</gene>
<feature type="compositionally biased region" description="Basic and acidic residues" evidence="1">
    <location>
        <begin position="80"/>
        <end position="93"/>
    </location>
</feature>
<dbReference type="EMBL" id="CP010415">
    <property type="protein sequence ID" value="AJE19736.1"/>
    <property type="molecule type" value="Genomic_DNA"/>
</dbReference>
<feature type="chain" id="PRO_5002173133" evidence="2">
    <location>
        <begin position="17"/>
        <end position="135"/>
    </location>
</feature>
<feature type="region of interest" description="Disordered" evidence="1">
    <location>
        <begin position="80"/>
        <end position="135"/>
    </location>
</feature>
<proteinExistence type="predicted"/>
<sequence length="135" mass="15341">MLVGLFAFAAAGSASAMLQGRDAGAAPGVAAPSEGNPWAAAIVAAGADGRLLAHGYDHHRHDHDARHHDGHREHYRIAERYHDHGDARREEALRHRRAIERRKAAERHWASEHHRDARFHHEEARHHHDDHDHRR</sequence>
<keyword evidence="2" id="KW-0732">Signal</keyword>
<protein>
    <submittedName>
        <fullName evidence="3">Uncharacterized protein</fullName>
    </submittedName>
</protein>
<evidence type="ECO:0000256" key="2">
    <source>
        <dbReference type="SAM" id="SignalP"/>
    </source>
</evidence>
<accession>A0A0C4WJ01</accession>
<keyword evidence="4" id="KW-1185">Reference proteome</keyword>
<evidence type="ECO:0000313" key="3">
    <source>
        <dbReference type="EMBL" id="AJE19736.1"/>
    </source>
</evidence>
<reference evidence="3 4" key="1">
    <citation type="journal article" date="2015" name="PLoS ONE">
        <title>Azotobacter Genomes: The Genome of Azotobacter chroococcum NCIMB 8003 (ATCC 4412).</title>
        <authorList>
            <person name="Robson R.L."/>
            <person name="Jones R."/>
            <person name="Robson R.M."/>
            <person name="Schwartz A."/>
            <person name="Richardson T.H."/>
        </authorList>
    </citation>
    <scope>NUCLEOTIDE SEQUENCE [LARGE SCALE GENOMIC DNA]</scope>
    <source>
        <strain evidence="3 4">NCIMB 8003</strain>
    </source>
</reference>
<evidence type="ECO:0000313" key="4">
    <source>
        <dbReference type="Proteomes" id="UP000068210"/>
    </source>
</evidence>
<dbReference type="AlphaFoldDB" id="A0A0C4WJ01"/>